<reference evidence="6" key="5">
    <citation type="submission" date="2018-04" db="UniProtKB">
        <authorList>
            <consortium name="EnsemblFungi"/>
        </authorList>
    </citation>
    <scope>IDENTIFICATION</scope>
    <source>
        <strain evidence="6">R3-111a-1</strain>
    </source>
</reference>
<feature type="domain" description="N-acetyltransferase" evidence="4">
    <location>
        <begin position="26"/>
        <end position="196"/>
    </location>
</feature>
<proteinExistence type="inferred from homology"/>
<comment type="similarity">
    <text evidence="3">Belongs to the acetyltransferase family. RimJ subfamily.</text>
</comment>
<dbReference type="PROSITE" id="PS51186">
    <property type="entry name" value="GNAT"/>
    <property type="match status" value="1"/>
</dbReference>
<evidence type="ECO:0000256" key="2">
    <source>
        <dbReference type="ARBA" id="ARBA00023315"/>
    </source>
</evidence>
<name>J3NRV1_GAET3</name>
<dbReference type="PANTHER" id="PTHR43792">
    <property type="entry name" value="GNAT FAMILY, PUTATIVE (AFU_ORTHOLOGUE AFUA_3G00765)-RELATED-RELATED"/>
    <property type="match status" value="1"/>
</dbReference>
<keyword evidence="1" id="KW-0808">Transferase</keyword>
<dbReference type="InterPro" id="IPR016181">
    <property type="entry name" value="Acyl_CoA_acyltransferase"/>
</dbReference>
<dbReference type="EnsemblFungi" id="EJT78907">
    <property type="protein sequence ID" value="EJT78907"/>
    <property type="gene ID" value="GGTG_04000"/>
</dbReference>
<reference evidence="7" key="1">
    <citation type="submission" date="2010-07" db="EMBL/GenBank/DDBJ databases">
        <title>The genome sequence of Gaeumannomyces graminis var. tritici strain R3-111a-1.</title>
        <authorList>
            <consortium name="The Broad Institute Genome Sequencing Platform"/>
            <person name="Ma L.-J."/>
            <person name="Dead R."/>
            <person name="Young S."/>
            <person name="Zeng Q."/>
            <person name="Koehrsen M."/>
            <person name="Alvarado L."/>
            <person name="Berlin A."/>
            <person name="Chapman S.B."/>
            <person name="Chen Z."/>
            <person name="Freedman E."/>
            <person name="Gellesch M."/>
            <person name="Goldberg J."/>
            <person name="Griggs A."/>
            <person name="Gujja S."/>
            <person name="Heilman E.R."/>
            <person name="Heiman D."/>
            <person name="Hepburn T."/>
            <person name="Howarth C."/>
            <person name="Jen D."/>
            <person name="Larson L."/>
            <person name="Mehta T."/>
            <person name="Neiman D."/>
            <person name="Pearson M."/>
            <person name="Roberts A."/>
            <person name="Saif S."/>
            <person name="Shea T."/>
            <person name="Shenoy N."/>
            <person name="Sisk P."/>
            <person name="Stolte C."/>
            <person name="Sykes S."/>
            <person name="Walk T."/>
            <person name="White J."/>
            <person name="Yandava C."/>
            <person name="Haas B."/>
            <person name="Nusbaum C."/>
            <person name="Birren B."/>
        </authorList>
    </citation>
    <scope>NUCLEOTIDE SEQUENCE [LARGE SCALE GENOMIC DNA]</scope>
    <source>
        <strain evidence="7">R3-111a-1</strain>
    </source>
</reference>
<dbReference type="Proteomes" id="UP000006039">
    <property type="component" value="Unassembled WGS sequence"/>
</dbReference>
<dbReference type="InterPro" id="IPR000182">
    <property type="entry name" value="GNAT_dom"/>
</dbReference>
<dbReference type="HOGENOM" id="CLU_013985_3_4_1"/>
<keyword evidence="2" id="KW-0012">Acyltransferase</keyword>
<dbReference type="SUPFAM" id="SSF55729">
    <property type="entry name" value="Acyl-CoA N-acyltransferases (Nat)"/>
    <property type="match status" value="1"/>
</dbReference>
<dbReference type="GeneID" id="20344458"/>
<organism evidence="5">
    <name type="scientific">Gaeumannomyces tritici (strain R3-111a-1)</name>
    <name type="common">Wheat and barley take-all root rot fungus</name>
    <name type="synonym">Gaeumannomyces graminis var. tritici</name>
    <dbReference type="NCBI Taxonomy" id="644352"/>
    <lineage>
        <taxon>Eukaryota</taxon>
        <taxon>Fungi</taxon>
        <taxon>Dikarya</taxon>
        <taxon>Ascomycota</taxon>
        <taxon>Pezizomycotina</taxon>
        <taxon>Sordariomycetes</taxon>
        <taxon>Sordariomycetidae</taxon>
        <taxon>Magnaporthales</taxon>
        <taxon>Magnaporthaceae</taxon>
        <taxon>Gaeumannomyces</taxon>
    </lineage>
</organism>
<evidence type="ECO:0000256" key="1">
    <source>
        <dbReference type="ARBA" id="ARBA00022679"/>
    </source>
</evidence>
<dbReference type="STRING" id="644352.J3NRV1"/>
<reference evidence="6" key="4">
    <citation type="journal article" date="2015" name="G3 (Bethesda)">
        <title>Genome sequences of three phytopathogenic species of the Magnaporthaceae family of fungi.</title>
        <authorList>
            <person name="Okagaki L.H."/>
            <person name="Nunes C.C."/>
            <person name="Sailsbery J."/>
            <person name="Clay B."/>
            <person name="Brown D."/>
            <person name="John T."/>
            <person name="Oh Y."/>
            <person name="Young N."/>
            <person name="Fitzgerald M."/>
            <person name="Haas B.J."/>
            <person name="Zeng Q."/>
            <person name="Young S."/>
            <person name="Adiconis X."/>
            <person name="Fan L."/>
            <person name="Levin J.Z."/>
            <person name="Mitchell T.K."/>
            <person name="Okubara P.A."/>
            <person name="Farman M.L."/>
            <person name="Kohn L.M."/>
            <person name="Birren B."/>
            <person name="Ma L.-J."/>
            <person name="Dean R.A."/>
        </authorList>
    </citation>
    <scope>NUCLEOTIDE SEQUENCE</scope>
    <source>
        <strain evidence="6">R3-111a-1</strain>
    </source>
</reference>
<reference evidence="5" key="2">
    <citation type="submission" date="2010-07" db="EMBL/GenBank/DDBJ databases">
        <authorList>
            <consortium name="The Broad Institute Genome Sequencing Platform"/>
            <consortium name="Broad Institute Genome Sequencing Center for Infectious Disease"/>
            <person name="Ma L.-J."/>
            <person name="Dead R."/>
            <person name="Young S."/>
            <person name="Zeng Q."/>
            <person name="Koehrsen M."/>
            <person name="Alvarado L."/>
            <person name="Berlin A."/>
            <person name="Chapman S.B."/>
            <person name="Chen Z."/>
            <person name="Freedman E."/>
            <person name="Gellesch M."/>
            <person name="Goldberg J."/>
            <person name="Griggs A."/>
            <person name="Gujja S."/>
            <person name="Heilman E.R."/>
            <person name="Heiman D."/>
            <person name="Hepburn T."/>
            <person name="Howarth C."/>
            <person name="Jen D."/>
            <person name="Larson L."/>
            <person name="Mehta T."/>
            <person name="Neiman D."/>
            <person name="Pearson M."/>
            <person name="Roberts A."/>
            <person name="Saif S."/>
            <person name="Shea T."/>
            <person name="Shenoy N."/>
            <person name="Sisk P."/>
            <person name="Stolte C."/>
            <person name="Sykes S."/>
            <person name="Walk T."/>
            <person name="White J."/>
            <person name="Yandava C."/>
            <person name="Haas B."/>
            <person name="Nusbaum C."/>
            <person name="Birren B."/>
        </authorList>
    </citation>
    <scope>NUCLEOTIDE SEQUENCE</scope>
    <source>
        <strain evidence="5">R3-111a-1</strain>
    </source>
</reference>
<evidence type="ECO:0000256" key="3">
    <source>
        <dbReference type="ARBA" id="ARBA00038502"/>
    </source>
</evidence>
<dbReference type="RefSeq" id="XP_009220052.1">
    <property type="nucleotide sequence ID" value="XM_009221788.1"/>
</dbReference>
<evidence type="ECO:0000313" key="7">
    <source>
        <dbReference type="Proteomes" id="UP000006039"/>
    </source>
</evidence>
<evidence type="ECO:0000313" key="6">
    <source>
        <dbReference type="EnsemblFungi" id="EJT78907"/>
    </source>
</evidence>
<evidence type="ECO:0000259" key="4">
    <source>
        <dbReference type="PROSITE" id="PS51186"/>
    </source>
</evidence>
<dbReference type="GO" id="GO:0016747">
    <property type="term" value="F:acyltransferase activity, transferring groups other than amino-acyl groups"/>
    <property type="evidence" value="ECO:0007669"/>
    <property type="project" value="InterPro"/>
</dbReference>
<dbReference type="InterPro" id="IPR051531">
    <property type="entry name" value="N-acetyltransferase"/>
</dbReference>
<protein>
    <recommendedName>
        <fullName evidence="4">N-acetyltransferase domain-containing protein</fullName>
    </recommendedName>
</protein>
<dbReference type="VEuPathDB" id="FungiDB:GGTG_04000"/>
<accession>J3NRV1</accession>
<dbReference type="PANTHER" id="PTHR43792:SF8">
    <property type="entry name" value="[RIBOSOMAL PROTEIN US5]-ALANINE N-ACETYLTRANSFERASE"/>
    <property type="match status" value="1"/>
</dbReference>
<dbReference type="OrthoDB" id="630895at2759"/>
<evidence type="ECO:0000313" key="5">
    <source>
        <dbReference type="EMBL" id="EJT78907.1"/>
    </source>
</evidence>
<dbReference type="Gene3D" id="3.40.630.30">
    <property type="match status" value="1"/>
</dbReference>
<reference evidence="5" key="3">
    <citation type="submission" date="2010-09" db="EMBL/GenBank/DDBJ databases">
        <title>Annotation of Gaeumannomyces graminis var. tritici R3-111a-1.</title>
        <authorList>
            <consortium name="The Broad Institute Genome Sequencing Platform"/>
            <person name="Ma L.-J."/>
            <person name="Dead R."/>
            <person name="Young S.K."/>
            <person name="Zeng Q."/>
            <person name="Gargeya S."/>
            <person name="Fitzgerald M."/>
            <person name="Haas B."/>
            <person name="Abouelleil A."/>
            <person name="Alvarado L."/>
            <person name="Arachchi H.M."/>
            <person name="Berlin A."/>
            <person name="Brown A."/>
            <person name="Chapman S.B."/>
            <person name="Chen Z."/>
            <person name="Dunbar C."/>
            <person name="Freedman E."/>
            <person name="Gearin G."/>
            <person name="Gellesch M."/>
            <person name="Goldberg J."/>
            <person name="Griggs A."/>
            <person name="Gujja S."/>
            <person name="Heiman D."/>
            <person name="Howarth C."/>
            <person name="Larson L."/>
            <person name="Lui A."/>
            <person name="MacDonald P.J.P."/>
            <person name="Mehta T."/>
            <person name="Montmayeur A."/>
            <person name="Murphy C."/>
            <person name="Neiman D."/>
            <person name="Pearson M."/>
            <person name="Priest M."/>
            <person name="Roberts A."/>
            <person name="Saif S."/>
            <person name="Shea T."/>
            <person name="Shenoy N."/>
            <person name="Sisk P."/>
            <person name="Stolte C."/>
            <person name="Sykes S."/>
            <person name="Yandava C."/>
            <person name="Wortman J."/>
            <person name="Nusbaum C."/>
            <person name="Birren B."/>
        </authorList>
    </citation>
    <scope>NUCLEOTIDE SEQUENCE</scope>
    <source>
        <strain evidence="5">R3-111a-1</strain>
    </source>
</reference>
<gene>
    <name evidence="6" type="primary">20344458</name>
    <name evidence="5" type="ORF">GGTG_04000</name>
</gene>
<dbReference type="EMBL" id="GL385396">
    <property type="protein sequence ID" value="EJT78907.1"/>
    <property type="molecule type" value="Genomic_DNA"/>
</dbReference>
<keyword evidence="7" id="KW-1185">Reference proteome</keyword>
<dbReference type="Pfam" id="PF13302">
    <property type="entry name" value="Acetyltransf_3"/>
    <property type="match status" value="1"/>
</dbReference>
<dbReference type="AlphaFoldDB" id="J3NRV1"/>
<dbReference type="eggNOG" id="ENOG502RXXF">
    <property type="taxonomic scope" value="Eukaryota"/>
</dbReference>
<sequence>MDITFGVPVPDDDEEVPEPIVRTPRLAIRAFRNSDAAALQRLANNVEVSRTLSDHFPFPYTAADAEQFLKIALPDNGEYAIFRSSGPDSDEDDVFVGGIKLSRLPDVYSCGSEVGYWIGREFWGQGLATEAVIAFSRWAFESHPDMERLEGLVYATNMASSHVLEKAGFTYEGTRRRAARKRGEITDVLVYGLLRDENEEITKTAAR</sequence>